<name>A0ABW3TS98_9MICO</name>
<dbReference type="Proteomes" id="UP001597181">
    <property type="component" value="Unassembled WGS sequence"/>
</dbReference>
<evidence type="ECO:0000313" key="1">
    <source>
        <dbReference type="EMBL" id="MFD1202673.1"/>
    </source>
</evidence>
<keyword evidence="2" id="KW-1185">Reference proteome</keyword>
<evidence type="ECO:0000313" key="2">
    <source>
        <dbReference type="Proteomes" id="UP001597181"/>
    </source>
</evidence>
<gene>
    <name evidence="1" type="ORF">ACFQ3U_12300</name>
</gene>
<comment type="caution">
    <text evidence="1">The sequence shown here is derived from an EMBL/GenBank/DDBJ whole genome shotgun (WGS) entry which is preliminary data.</text>
</comment>
<proteinExistence type="predicted"/>
<accession>A0ABW3TS98</accession>
<dbReference type="RefSeq" id="WP_343960656.1">
    <property type="nucleotide sequence ID" value="NZ_BAAAKZ010000008.1"/>
</dbReference>
<dbReference type="EMBL" id="JBHTLY010000005">
    <property type="protein sequence ID" value="MFD1202673.1"/>
    <property type="molecule type" value="Genomic_DNA"/>
</dbReference>
<reference evidence="2" key="1">
    <citation type="journal article" date="2019" name="Int. J. Syst. Evol. Microbiol.">
        <title>The Global Catalogue of Microorganisms (GCM) 10K type strain sequencing project: providing services to taxonomists for standard genome sequencing and annotation.</title>
        <authorList>
            <consortium name="The Broad Institute Genomics Platform"/>
            <consortium name="The Broad Institute Genome Sequencing Center for Infectious Disease"/>
            <person name="Wu L."/>
            <person name="Ma J."/>
        </authorList>
    </citation>
    <scope>NUCLEOTIDE SEQUENCE [LARGE SCALE GENOMIC DNA]</scope>
    <source>
        <strain evidence="2">CCUG 50213</strain>
    </source>
</reference>
<sequence>MSAAQVLKVKADAVGVLRRAGVDANDAAERAGLPGLKFIPGQPITIKQADE</sequence>
<organism evidence="1 2">
    <name type="scientific">Leucobacter albus</name>
    <dbReference type="NCBI Taxonomy" id="272210"/>
    <lineage>
        <taxon>Bacteria</taxon>
        <taxon>Bacillati</taxon>
        <taxon>Actinomycetota</taxon>
        <taxon>Actinomycetes</taxon>
        <taxon>Micrococcales</taxon>
        <taxon>Microbacteriaceae</taxon>
        <taxon>Leucobacter</taxon>
    </lineage>
</organism>
<evidence type="ECO:0008006" key="3">
    <source>
        <dbReference type="Google" id="ProtNLM"/>
    </source>
</evidence>
<protein>
    <recommendedName>
        <fullName evidence="3">LysM domain-containing protein</fullName>
    </recommendedName>
</protein>